<dbReference type="Gene3D" id="2.60.40.770">
    <property type="match status" value="1"/>
</dbReference>
<dbReference type="SUPFAM" id="SSF81296">
    <property type="entry name" value="E set domains"/>
    <property type="match status" value="1"/>
</dbReference>
<accession>A0AAD5G1W5</accession>
<feature type="domain" description="MD-2-related lipid-recognition" evidence="8">
    <location>
        <begin position="28"/>
        <end position="195"/>
    </location>
</feature>
<feature type="signal peptide" evidence="7">
    <location>
        <begin position="1"/>
        <end position="25"/>
    </location>
</feature>
<keyword evidence="10" id="KW-1185">Reference proteome</keyword>
<evidence type="ECO:0000259" key="8">
    <source>
        <dbReference type="SMART" id="SM00737"/>
    </source>
</evidence>
<dbReference type="AlphaFoldDB" id="A0AAD5G1W5"/>
<protein>
    <recommendedName>
        <fullName evidence="8">MD-2-related lipid-recognition domain-containing protein</fullName>
    </recommendedName>
</protein>
<keyword evidence="6" id="KW-0445">Lipid transport</keyword>
<reference evidence="9" key="1">
    <citation type="submission" date="2022-06" db="EMBL/GenBank/DDBJ databases">
        <title>Uncovering the hologenomic basis of an extraordinary plant invasion.</title>
        <authorList>
            <person name="Bieker V.C."/>
            <person name="Martin M.D."/>
            <person name="Gilbert T."/>
            <person name="Hodgins K."/>
            <person name="Battlay P."/>
            <person name="Petersen B."/>
            <person name="Wilson J."/>
        </authorList>
    </citation>
    <scope>NUCLEOTIDE SEQUENCE</scope>
    <source>
        <strain evidence="9">AA19_3_7</strain>
        <tissue evidence="9">Leaf</tissue>
    </source>
</reference>
<dbReference type="Pfam" id="PF02221">
    <property type="entry name" value="E1_DerP2_DerF2"/>
    <property type="match status" value="1"/>
</dbReference>
<dbReference type="GO" id="GO:0015918">
    <property type="term" value="P:sterol transport"/>
    <property type="evidence" value="ECO:0007669"/>
    <property type="project" value="InterPro"/>
</dbReference>
<sequence>MEGIQSKVLVILLCSITLIAPFADAIDVKYCNKKNNYDVKVSGVEINPYPIERGTETTFTIKASTAPNAMCPAVIGVPCPCHIKVTCLKVMKFCAYGAKVLKFSAKCRCDWFSMPWKETPIPGGNLVIDVSYYFFGVYSETSDLCTKTSCPVASGDFAISHSQSLPSVTPPGSYTLTMKLQDANKKELTCITFDFSIGWYSSEAAVASS</sequence>
<keyword evidence="5 7" id="KW-0732">Signal</keyword>
<evidence type="ECO:0000256" key="7">
    <source>
        <dbReference type="SAM" id="SignalP"/>
    </source>
</evidence>
<evidence type="ECO:0000313" key="9">
    <source>
        <dbReference type="EMBL" id="KAI7725799.1"/>
    </source>
</evidence>
<gene>
    <name evidence="9" type="ORF">M8C21_013970</name>
</gene>
<keyword evidence="4" id="KW-0813">Transport</keyword>
<evidence type="ECO:0000256" key="4">
    <source>
        <dbReference type="ARBA" id="ARBA00022448"/>
    </source>
</evidence>
<proteinExistence type="inferred from homology"/>
<organism evidence="9 10">
    <name type="scientific">Ambrosia artemisiifolia</name>
    <name type="common">Common ragweed</name>
    <dbReference type="NCBI Taxonomy" id="4212"/>
    <lineage>
        <taxon>Eukaryota</taxon>
        <taxon>Viridiplantae</taxon>
        <taxon>Streptophyta</taxon>
        <taxon>Embryophyta</taxon>
        <taxon>Tracheophyta</taxon>
        <taxon>Spermatophyta</taxon>
        <taxon>Magnoliopsida</taxon>
        <taxon>eudicotyledons</taxon>
        <taxon>Gunneridae</taxon>
        <taxon>Pentapetalae</taxon>
        <taxon>asterids</taxon>
        <taxon>campanulids</taxon>
        <taxon>Asterales</taxon>
        <taxon>Asteraceae</taxon>
        <taxon>Asteroideae</taxon>
        <taxon>Heliantheae alliance</taxon>
        <taxon>Heliantheae</taxon>
        <taxon>Ambrosia</taxon>
    </lineage>
</organism>
<name>A0AAD5G1W5_AMBAR</name>
<comment type="subunit">
    <text evidence="3">Monomer.</text>
</comment>
<dbReference type="GO" id="GO:0032934">
    <property type="term" value="F:sterol binding"/>
    <property type="evidence" value="ECO:0007669"/>
    <property type="project" value="InterPro"/>
</dbReference>
<dbReference type="PANTHER" id="PTHR11306">
    <property type="entry name" value="NIEMANN PICK TYPE C2 PROTEIN NPC2-RELATED"/>
    <property type="match status" value="1"/>
</dbReference>
<dbReference type="EMBL" id="JAMZMK010011856">
    <property type="protein sequence ID" value="KAI7725799.1"/>
    <property type="molecule type" value="Genomic_DNA"/>
</dbReference>
<comment type="function">
    <text evidence="1">Catalyzes the intermembrane transfer of phosphatidylglycerol and phosphatidylinositol.</text>
</comment>
<dbReference type="Proteomes" id="UP001206925">
    <property type="component" value="Unassembled WGS sequence"/>
</dbReference>
<dbReference type="InterPro" id="IPR014756">
    <property type="entry name" value="Ig_E-set"/>
</dbReference>
<evidence type="ECO:0000256" key="6">
    <source>
        <dbReference type="ARBA" id="ARBA00023055"/>
    </source>
</evidence>
<evidence type="ECO:0000256" key="1">
    <source>
        <dbReference type="ARBA" id="ARBA00002053"/>
    </source>
</evidence>
<comment type="similarity">
    <text evidence="2">Belongs to the NPC2 family.</text>
</comment>
<dbReference type="InterPro" id="IPR039670">
    <property type="entry name" value="NPC2-like"/>
</dbReference>
<evidence type="ECO:0000256" key="5">
    <source>
        <dbReference type="ARBA" id="ARBA00022729"/>
    </source>
</evidence>
<dbReference type="InterPro" id="IPR003172">
    <property type="entry name" value="ML_dom"/>
</dbReference>
<evidence type="ECO:0000256" key="3">
    <source>
        <dbReference type="ARBA" id="ARBA00011245"/>
    </source>
</evidence>
<dbReference type="SMART" id="SM00737">
    <property type="entry name" value="ML"/>
    <property type="match status" value="1"/>
</dbReference>
<evidence type="ECO:0000313" key="10">
    <source>
        <dbReference type="Proteomes" id="UP001206925"/>
    </source>
</evidence>
<comment type="caution">
    <text evidence="9">The sequence shown here is derived from an EMBL/GenBank/DDBJ whole genome shotgun (WGS) entry which is preliminary data.</text>
</comment>
<feature type="chain" id="PRO_5042121212" description="MD-2-related lipid-recognition domain-containing protein" evidence="7">
    <location>
        <begin position="26"/>
        <end position="209"/>
    </location>
</feature>
<dbReference type="PANTHER" id="PTHR11306:SF0">
    <property type="entry name" value="PHOSPHATIDYLGLYCEROL_PHOSPHATIDYLINOSITOL TRANSFER PROTEIN"/>
    <property type="match status" value="1"/>
</dbReference>
<evidence type="ECO:0000256" key="2">
    <source>
        <dbReference type="ARBA" id="ARBA00006370"/>
    </source>
</evidence>